<dbReference type="AlphaFoldDB" id="A0A1V1PEN3"/>
<organism evidence="1 2">
    <name type="scientific">Candidatus Magnetoglobus multicellularis str. Araruama</name>
    <dbReference type="NCBI Taxonomy" id="890399"/>
    <lineage>
        <taxon>Bacteria</taxon>
        <taxon>Pseudomonadati</taxon>
        <taxon>Thermodesulfobacteriota</taxon>
        <taxon>Desulfobacteria</taxon>
        <taxon>Desulfobacterales</taxon>
        <taxon>Desulfobacteraceae</taxon>
        <taxon>Candidatus Magnetoglobus</taxon>
    </lineage>
</organism>
<reference evidence="2" key="1">
    <citation type="submission" date="2012-11" db="EMBL/GenBank/DDBJ databases">
        <authorList>
            <person name="Lucero-Rivera Y.E."/>
            <person name="Tovar-Ramirez D."/>
        </authorList>
    </citation>
    <scope>NUCLEOTIDE SEQUENCE [LARGE SCALE GENOMIC DNA]</scope>
    <source>
        <strain evidence="2">Araruama</strain>
    </source>
</reference>
<dbReference type="EMBL" id="ATBP01000075">
    <property type="protein sequence ID" value="ETR73270.1"/>
    <property type="molecule type" value="Genomic_DNA"/>
</dbReference>
<protein>
    <submittedName>
        <fullName evidence="1">Uncharacterized protein</fullName>
    </submittedName>
</protein>
<evidence type="ECO:0000313" key="2">
    <source>
        <dbReference type="Proteomes" id="UP000189670"/>
    </source>
</evidence>
<gene>
    <name evidence="1" type="ORF">OMM_07056</name>
</gene>
<accession>A0A1V1PEN3</accession>
<name>A0A1V1PEN3_9BACT</name>
<dbReference type="Proteomes" id="UP000189670">
    <property type="component" value="Unassembled WGS sequence"/>
</dbReference>
<proteinExistence type="predicted"/>
<comment type="caution">
    <text evidence="1">The sequence shown here is derived from an EMBL/GenBank/DDBJ whole genome shotgun (WGS) entry which is preliminary data.</text>
</comment>
<sequence>MLTIFLTACTGIIGNPPKRIQSPKIQSPFKNYHASNMQEANILIKNRTLENAQVISIDTAKKLLSKHVMEKIQSTYESCGLHTHKSLQNVKEYIQNYVYQEARLENTVVQPEGRLFVLISADFNAIANVLKQKIPEYINNNCLSKQITQEFVNED</sequence>
<evidence type="ECO:0000313" key="1">
    <source>
        <dbReference type="EMBL" id="ETR73270.1"/>
    </source>
</evidence>